<accession>A0A9P0HPN0</accession>
<dbReference type="AlphaFoldDB" id="A0A9P0HPN0"/>
<keyword evidence="2" id="KW-1185">Reference proteome</keyword>
<evidence type="ECO:0000313" key="2">
    <source>
        <dbReference type="Proteomes" id="UP001152798"/>
    </source>
</evidence>
<organism evidence="1 2">
    <name type="scientific">Nezara viridula</name>
    <name type="common">Southern green stink bug</name>
    <name type="synonym">Cimex viridulus</name>
    <dbReference type="NCBI Taxonomy" id="85310"/>
    <lineage>
        <taxon>Eukaryota</taxon>
        <taxon>Metazoa</taxon>
        <taxon>Ecdysozoa</taxon>
        <taxon>Arthropoda</taxon>
        <taxon>Hexapoda</taxon>
        <taxon>Insecta</taxon>
        <taxon>Pterygota</taxon>
        <taxon>Neoptera</taxon>
        <taxon>Paraneoptera</taxon>
        <taxon>Hemiptera</taxon>
        <taxon>Heteroptera</taxon>
        <taxon>Panheteroptera</taxon>
        <taxon>Pentatomomorpha</taxon>
        <taxon>Pentatomoidea</taxon>
        <taxon>Pentatomidae</taxon>
        <taxon>Pentatominae</taxon>
        <taxon>Nezara</taxon>
    </lineage>
</organism>
<evidence type="ECO:0000313" key="1">
    <source>
        <dbReference type="EMBL" id="CAH1405843.1"/>
    </source>
</evidence>
<gene>
    <name evidence="1" type="ORF">NEZAVI_LOCUS13925</name>
</gene>
<protein>
    <submittedName>
        <fullName evidence="1">Uncharacterized protein</fullName>
    </submittedName>
</protein>
<proteinExistence type="predicted"/>
<sequence>MRVPNIVNKQGDVKREEGMVPLVTRNPLFAFRRILIRADLRATLSRMVVEEEAETGLLSLDRHPLSLDQSLRPIMTGYVPTHL</sequence>
<dbReference type="Proteomes" id="UP001152798">
    <property type="component" value="Chromosome 6"/>
</dbReference>
<dbReference type="EMBL" id="OV725082">
    <property type="protein sequence ID" value="CAH1405843.1"/>
    <property type="molecule type" value="Genomic_DNA"/>
</dbReference>
<reference evidence="1" key="1">
    <citation type="submission" date="2022-01" db="EMBL/GenBank/DDBJ databases">
        <authorList>
            <person name="King R."/>
        </authorList>
    </citation>
    <scope>NUCLEOTIDE SEQUENCE</scope>
</reference>
<name>A0A9P0HPN0_NEZVI</name>